<organism evidence="2 3">
    <name type="scientific">Stutzerimonas tarimensis</name>
    <dbReference type="NCBI Taxonomy" id="1507735"/>
    <lineage>
        <taxon>Bacteria</taxon>
        <taxon>Pseudomonadati</taxon>
        <taxon>Pseudomonadota</taxon>
        <taxon>Gammaproteobacteria</taxon>
        <taxon>Pseudomonadales</taxon>
        <taxon>Pseudomonadaceae</taxon>
        <taxon>Stutzerimonas</taxon>
    </lineage>
</organism>
<keyword evidence="3" id="KW-1185">Reference proteome</keyword>
<gene>
    <name evidence="2" type="ORF">ACFOMF_00675</name>
</gene>
<evidence type="ECO:0000256" key="1">
    <source>
        <dbReference type="SAM" id="Phobius"/>
    </source>
</evidence>
<evidence type="ECO:0000313" key="2">
    <source>
        <dbReference type="EMBL" id="MFC3606302.1"/>
    </source>
</evidence>
<keyword evidence="1" id="KW-0812">Transmembrane</keyword>
<reference evidence="3" key="1">
    <citation type="journal article" date="2019" name="Int. J. Syst. Evol. Microbiol.">
        <title>The Global Catalogue of Microorganisms (GCM) 10K type strain sequencing project: providing services to taxonomists for standard genome sequencing and annotation.</title>
        <authorList>
            <consortium name="The Broad Institute Genomics Platform"/>
            <consortium name="The Broad Institute Genome Sequencing Center for Infectious Disease"/>
            <person name="Wu L."/>
            <person name="Ma J."/>
        </authorList>
    </citation>
    <scope>NUCLEOTIDE SEQUENCE [LARGE SCALE GENOMIC DNA]</scope>
    <source>
        <strain evidence="3">KCTC 42447</strain>
    </source>
</reference>
<dbReference type="RefSeq" id="WP_386360225.1">
    <property type="nucleotide sequence ID" value="NZ_JBHRXZ010000001.1"/>
</dbReference>
<feature type="transmembrane region" description="Helical" evidence="1">
    <location>
        <begin position="6"/>
        <end position="24"/>
    </location>
</feature>
<sequence>MSSLNWMITLIFTGFALMGVGFSFRDNNWGVGLLALGSAVMLSSIAYKMYITFSID</sequence>
<dbReference type="Proteomes" id="UP001595630">
    <property type="component" value="Unassembled WGS sequence"/>
</dbReference>
<keyword evidence="1" id="KW-1133">Transmembrane helix</keyword>
<keyword evidence="1" id="KW-0472">Membrane</keyword>
<proteinExistence type="predicted"/>
<dbReference type="EMBL" id="JBHRXZ010000001">
    <property type="protein sequence ID" value="MFC3606302.1"/>
    <property type="molecule type" value="Genomic_DNA"/>
</dbReference>
<evidence type="ECO:0000313" key="3">
    <source>
        <dbReference type="Proteomes" id="UP001595630"/>
    </source>
</evidence>
<accession>A0ABV7T192</accession>
<comment type="caution">
    <text evidence="2">The sequence shown here is derived from an EMBL/GenBank/DDBJ whole genome shotgun (WGS) entry which is preliminary data.</text>
</comment>
<name>A0ABV7T192_9GAMM</name>
<feature type="transmembrane region" description="Helical" evidence="1">
    <location>
        <begin position="31"/>
        <end position="51"/>
    </location>
</feature>
<protein>
    <submittedName>
        <fullName evidence="2">Uncharacterized protein</fullName>
    </submittedName>
</protein>